<proteinExistence type="predicted"/>
<evidence type="ECO:0000313" key="1">
    <source>
        <dbReference type="EMBL" id="RDX46721.1"/>
    </source>
</evidence>
<dbReference type="AlphaFoldDB" id="A0A371D2I0"/>
<dbReference type="Proteomes" id="UP000256964">
    <property type="component" value="Unassembled WGS sequence"/>
</dbReference>
<evidence type="ECO:0000313" key="2">
    <source>
        <dbReference type="Proteomes" id="UP000256964"/>
    </source>
</evidence>
<gene>
    <name evidence="1" type="ORF">OH76DRAFT_1406568</name>
</gene>
<sequence length="63" mass="6880">MCPAWGPAAYRFSVSSCLCEHEGDSFMFIGKPLLDYDDRLGPGVAMVPGVSTSCAKLRFTNYL</sequence>
<name>A0A371D2I0_9APHY</name>
<organism evidence="1 2">
    <name type="scientific">Lentinus brumalis</name>
    <dbReference type="NCBI Taxonomy" id="2498619"/>
    <lineage>
        <taxon>Eukaryota</taxon>
        <taxon>Fungi</taxon>
        <taxon>Dikarya</taxon>
        <taxon>Basidiomycota</taxon>
        <taxon>Agaricomycotina</taxon>
        <taxon>Agaricomycetes</taxon>
        <taxon>Polyporales</taxon>
        <taxon>Polyporaceae</taxon>
        <taxon>Lentinus</taxon>
    </lineage>
</organism>
<protein>
    <submittedName>
        <fullName evidence="1">Uncharacterized protein</fullName>
    </submittedName>
</protein>
<reference evidence="1 2" key="1">
    <citation type="journal article" date="2018" name="Biotechnol. Biofuels">
        <title>Integrative visual omics of the white-rot fungus Polyporus brumalis exposes the biotechnological potential of its oxidative enzymes for delignifying raw plant biomass.</title>
        <authorList>
            <person name="Miyauchi S."/>
            <person name="Rancon A."/>
            <person name="Drula E."/>
            <person name="Hage H."/>
            <person name="Chaduli D."/>
            <person name="Favel A."/>
            <person name="Grisel S."/>
            <person name="Henrissat B."/>
            <person name="Herpoel-Gimbert I."/>
            <person name="Ruiz-Duenas F.J."/>
            <person name="Chevret D."/>
            <person name="Hainaut M."/>
            <person name="Lin J."/>
            <person name="Wang M."/>
            <person name="Pangilinan J."/>
            <person name="Lipzen A."/>
            <person name="Lesage-Meessen L."/>
            <person name="Navarro D."/>
            <person name="Riley R."/>
            <person name="Grigoriev I.V."/>
            <person name="Zhou S."/>
            <person name="Raouche S."/>
            <person name="Rosso M.N."/>
        </authorList>
    </citation>
    <scope>NUCLEOTIDE SEQUENCE [LARGE SCALE GENOMIC DNA]</scope>
    <source>
        <strain evidence="1 2">BRFM 1820</strain>
    </source>
</reference>
<keyword evidence="2" id="KW-1185">Reference proteome</keyword>
<accession>A0A371D2I0</accession>
<dbReference type="EMBL" id="KZ857424">
    <property type="protein sequence ID" value="RDX46721.1"/>
    <property type="molecule type" value="Genomic_DNA"/>
</dbReference>